<dbReference type="GO" id="GO:0046872">
    <property type="term" value="F:metal ion binding"/>
    <property type="evidence" value="ECO:0007669"/>
    <property type="project" value="UniProtKB-KW"/>
</dbReference>
<dbReference type="GO" id="GO:0008253">
    <property type="term" value="F:5'-nucleotidase activity"/>
    <property type="evidence" value="ECO:0007669"/>
    <property type="project" value="TreeGrafter"/>
</dbReference>
<dbReference type="AlphaFoldDB" id="A0A834V2G2"/>
<keyword evidence="1" id="KW-0479">Metal-binding</keyword>
<dbReference type="PANTHER" id="PTHR12103">
    <property type="entry name" value="5'-NUCLEOTIDASE DOMAIN-CONTAINING"/>
    <property type="match status" value="1"/>
</dbReference>
<organism evidence="4 5">
    <name type="scientific">Marmota monax</name>
    <name type="common">Woodchuck</name>
    <dbReference type="NCBI Taxonomy" id="9995"/>
    <lineage>
        <taxon>Eukaryota</taxon>
        <taxon>Metazoa</taxon>
        <taxon>Chordata</taxon>
        <taxon>Craniata</taxon>
        <taxon>Vertebrata</taxon>
        <taxon>Euteleostomi</taxon>
        <taxon>Mammalia</taxon>
        <taxon>Eutheria</taxon>
        <taxon>Euarchontoglires</taxon>
        <taxon>Glires</taxon>
        <taxon>Rodentia</taxon>
        <taxon>Sciuromorpha</taxon>
        <taxon>Sciuridae</taxon>
        <taxon>Xerinae</taxon>
        <taxon>Marmotini</taxon>
        <taxon>Marmota</taxon>
    </lineage>
</organism>
<evidence type="ECO:0000256" key="1">
    <source>
        <dbReference type="ARBA" id="ARBA00022723"/>
    </source>
</evidence>
<dbReference type="Pfam" id="PF05761">
    <property type="entry name" value="5_nucleotid"/>
    <property type="match status" value="1"/>
</dbReference>
<evidence type="ECO:0000256" key="2">
    <source>
        <dbReference type="ARBA" id="ARBA00022801"/>
    </source>
</evidence>
<gene>
    <name evidence="4" type="ORF">GHT09_009646</name>
</gene>
<dbReference type="Proteomes" id="UP000662637">
    <property type="component" value="Unassembled WGS sequence"/>
</dbReference>
<dbReference type="SUPFAM" id="SSF56784">
    <property type="entry name" value="HAD-like"/>
    <property type="match status" value="1"/>
</dbReference>
<accession>A0A834V2G2</accession>
<evidence type="ECO:0000313" key="5">
    <source>
        <dbReference type="Proteomes" id="UP000662637"/>
    </source>
</evidence>
<protein>
    <submittedName>
        <fullName evidence="4">Uncharacterized protein</fullName>
    </submittedName>
</protein>
<evidence type="ECO:0000313" key="4">
    <source>
        <dbReference type="EMBL" id="KAF7479249.1"/>
    </source>
</evidence>
<dbReference type="InterPro" id="IPR036412">
    <property type="entry name" value="HAD-like_sf"/>
</dbReference>
<dbReference type="PANTHER" id="PTHR12103:SF18">
    <property type="entry name" value="5'-NUCLEOTIDASE DOMAIN-CONTAINING PROTEIN 4"/>
    <property type="match status" value="1"/>
</dbReference>
<proteinExistence type="predicted"/>
<comment type="caution">
    <text evidence="4">The sequence shown here is derived from an EMBL/GenBank/DDBJ whole genome shotgun (WGS) entry which is preliminary data.</text>
</comment>
<evidence type="ECO:0000256" key="3">
    <source>
        <dbReference type="ARBA" id="ARBA00022842"/>
    </source>
</evidence>
<dbReference type="EMBL" id="WJEC01001263">
    <property type="protein sequence ID" value="KAF7479249.1"/>
    <property type="molecule type" value="Genomic_DNA"/>
</dbReference>
<reference evidence="4" key="1">
    <citation type="submission" date="2020-08" db="EMBL/GenBank/DDBJ databases">
        <authorList>
            <person name="Shumante A."/>
            <person name="Zimin A.V."/>
            <person name="Puiu D."/>
            <person name="Salzberg S.L."/>
        </authorList>
    </citation>
    <scope>NUCLEOTIDE SEQUENCE</scope>
    <source>
        <strain evidence="4">WC2-LM</strain>
        <tissue evidence="4">Liver</tissue>
    </source>
</reference>
<sequence length="257" mass="27503">MTCPPWESAAWLPAHIWTHGHVLRPAFTRLACPRTLWAQGALAGLTHFPLISATAGVPGPSDGFPLAGSGTLRDSWVNPNTPFPLQDICPCSLALGKIQCLSFVMDCTLAAVLERLVCTGYPHEFLRYSYDPSFPTRGLVFDALYGKLLKVPGHGDMLVAAHGFTLLSEGLSFDPSKFIQRDDRQRFTSTTRSSTCPVRAAGGVLASSGLRAAASLPGPGLTGFSVPETYGCLVDDFAGCSRYTKCVPCPAQPWGDQ</sequence>
<keyword evidence="2" id="KW-0378">Hydrolase</keyword>
<keyword evidence="3" id="KW-0460">Magnesium</keyword>
<name>A0A834V2G2_MARMO</name>
<dbReference type="InterPro" id="IPR008380">
    <property type="entry name" value="HAD-SF_hydro_IG_5-nucl"/>
</dbReference>